<dbReference type="STRING" id="1331196.A0A1B9IXW7"/>
<keyword evidence="3" id="KW-1185">Reference proteome</keyword>
<evidence type="ECO:0000313" key="3">
    <source>
        <dbReference type="Proteomes" id="UP000092583"/>
    </source>
</evidence>
<dbReference type="EMBL" id="KI669459">
    <property type="protein sequence ID" value="OCF60369.1"/>
    <property type="molecule type" value="Genomic_DNA"/>
</dbReference>
<proteinExistence type="predicted"/>
<feature type="compositionally biased region" description="Polar residues" evidence="1">
    <location>
        <begin position="1"/>
        <end position="13"/>
    </location>
</feature>
<dbReference type="Proteomes" id="UP000092583">
    <property type="component" value="Unassembled WGS sequence"/>
</dbReference>
<dbReference type="OrthoDB" id="2414509at2759"/>
<evidence type="ECO:0000313" key="2">
    <source>
        <dbReference type="EMBL" id="OCF60369.1"/>
    </source>
</evidence>
<reference evidence="2 3" key="1">
    <citation type="submission" date="2013-07" db="EMBL/GenBank/DDBJ databases">
        <title>The Genome Sequence of Kwoniella mangroviensis CBS10435.</title>
        <authorList>
            <consortium name="The Broad Institute Genome Sequencing Platform"/>
            <person name="Cuomo C."/>
            <person name="Litvintseva A."/>
            <person name="Chen Y."/>
            <person name="Heitman J."/>
            <person name="Sun S."/>
            <person name="Springer D."/>
            <person name="Dromer F."/>
            <person name="Young S.K."/>
            <person name="Zeng Q."/>
            <person name="Gargeya S."/>
            <person name="Fitzgerald M."/>
            <person name="Abouelleil A."/>
            <person name="Alvarado L."/>
            <person name="Berlin A.M."/>
            <person name="Chapman S.B."/>
            <person name="Dewar J."/>
            <person name="Goldberg J."/>
            <person name="Griggs A."/>
            <person name="Gujja S."/>
            <person name="Hansen M."/>
            <person name="Howarth C."/>
            <person name="Imamovic A."/>
            <person name="Larimer J."/>
            <person name="McCowan C."/>
            <person name="Murphy C."/>
            <person name="Pearson M."/>
            <person name="Priest M."/>
            <person name="Roberts A."/>
            <person name="Saif S."/>
            <person name="Shea T."/>
            <person name="Sykes S."/>
            <person name="Wortman J."/>
            <person name="Nusbaum C."/>
            <person name="Birren B."/>
        </authorList>
    </citation>
    <scope>NUCLEOTIDE SEQUENCE [LARGE SCALE GENOMIC DNA]</scope>
    <source>
        <strain evidence="2 3">CBS 10435</strain>
    </source>
</reference>
<protein>
    <submittedName>
        <fullName evidence="2">Uncharacterized protein</fullName>
    </submittedName>
</protein>
<gene>
    <name evidence="2" type="ORF">L486_00002</name>
</gene>
<dbReference type="PANTHER" id="PTHR33324">
    <property type="entry name" value="EXPRESSED PROTEIN"/>
    <property type="match status" value="1"/>
</dbReference>
<feature type="compositionally biased region" description="Polar residues" evidence="1">
    <location>
        <begin position="177"/>
        <end position="196"/>
    </location>
</feature>
<feature type="region of interest" description="Disordered" evidence="1">
    <location>
        <begin position="1"/>
        <end position="28"/>
    </location>
</feature>
<dbReference type="AlphaFoldDB" id="A0A1B9IXW7"/>
<sequence length="321" mass="36144">MPPNTQPISTQSAKKSRLPDFDRDGPPSSQELILRYFEEDPNNIKHFYHGTLGKSTIVMAGVISRYIADNGGAYERTADSIHLKVNAWKRQWIDAKDFLNQTGAGGGARRLADAEEIGEDEYNKALREVEGDVLLKCPLWERLDPIFHESQGGDPSLYGDSTQDTNPTLNALENILEPTSDTPNQQSNRSTASVPVTPTPGGLSTRVRSGSRAVVKATSWNNFGDDSQSDISSISSGRRQQGAIERMLEDEEEFRELKKTRLEKNDQYQKELNEATKAEKIFNMADTTKRNNPELSWDECIERAESYMDRRVQRNRREGTS</sequence>
<evidence type="ECO:0000256" key="1">
    <source>
        <dbReference type="SAM" id="MobiDB-lite"/>
    </source>
</evidence>
<name>A0A1B9IXW7_9TREE</name>
<accession>A0A1B9IXW7</accession>
<dbReference type="PANTHER" id="PTHR33324:SF2">
    <property type="entry name" value="MYB_SANT-LIKE DNA-BINDING DOMAIN-CONTAINING PROTEIN"/>
    <property type="match status" value="1"/>
</dbReference>
<organism evidence="2 3">
    <name type="scientific">Kwoniella mangroviensis CBS 10435</name>
    <dbReference type="NCBI Taxonomy" id="1331196"/>
    <lineage>
        <taxon>Eukaryota</taxon>
        <taxon>Fungi</taxon>
        <taxon>Dikarya</taxon>
        <taxon>Basidiomycota</taxon>
        <taxon>Agaricomycotina</taxon>
        <taxon>Tremellomycetes</taxon>
        <taxon>Tremellales</taxon>
        <taxon>Cryptococcaceae</taxon>
        <taxon>Kwoniella</taxon>
    </lineage>
</organism>
<reference evidence="3" key="2">
    <citation type="submission" date="2013-12" db="EMBL/GenBank/DDBJ databases">
        <title>Evolution of pathogenesis and genome organization in the Tremellales.</title>
        <authorList>
            <person name="Cuomo C."/>
            <person name="Litvintseva A."/>
            <person name="Heitman J."/>
            <person name="Chen Y."/>
            <person name="Sun S."/>
            <person name="Springer D."/>
            <person name="Dromer F."/>
            <person name="Young S."/>
            <person name="Zeng Q."/>
            <person name="Chapman S."/>
            <person name="Gujja S."/>
            <person name="Saif S."/>
            <person name="Birren B."/>
        </authorList>
    </citation>
    <scope>NUCLEOTIDE SEQUENCE [LARGE SCALE GENOMIC DNA]</scope>
    <source>
        <strain evidence="3">CBS 10435</strain>
    </source>
</reference>
<feature type="region of interest" description="Disordered" evidence="1">
    <location>
        <begin position="177"/>
        <end position="210"/>
    </location>
</feature>